<evidence type="ECO:0000256" key="1">
    <source>
        <dbReference type="ARBA" id="ARBA00010871"/>
    </source>
</evidence>
<dbReference type="EMBL" id="LPHD01000049">
    <property type="protein sequence ID" value="KWA83785.1"/>
    <property type="molecule type" value="Genomic_DNA"/>
</dbReference>
<dbReference type="InterPro" id="IPR011095">
    <property type="entry name" value="Dala_Dala_lig_C"/>
</dbReference>
<reference evidence="7 8" key="1">
    <citation type="submission" date="2015-11" db="EMBL/GenBank/DDBJ databases">
        <title>Expanding the genomic diversity of Burkholderia species for the development of highly accurate diagnostics.</title>
        <authorList>
            <person name="Sahl J."/>
            <person name="Keim P."/>
            <person name="Wagner D."/>
        </authorList>
    </citation>
    <scope>NUCLEOTIDE SEQUENCE [LARGE SCALE GENOMIC DNA]</scope>
    <source>
        <strain evidence="7 8">MSMB2087WGS</strain>
    </source>
</reference>
<evidence type="ECO:0000259" key="6">
    <source>
        <dbReference type="PROSITE" id="PS50975"/>
    </source>
</evidence>
<organism evidence="7 8">
    <name type="scientific">Burkholderia ubonensis</name>
    <dbReference type="NCBI Taxonomy" id="101571"/>
    <lineage>
        <taxon>Bacteria</taxon>
        <taxon>Pseudomonadati</taxon>
        <taxon>Pseudomonadota</taxon>
        <taxon>Betaproteobacteria</taxon>
        <taxon>Burkholderiales</taxon>
        <taxon>Burkholderiaceae</taxon>
        <taxon>Burkholderia</taxon>
        <taxon>Burkholderia cepacia complex</taxon>
    </lineage>
</organism>
<dbReference type="SUPFAM" id="SSF56059">
    <property type="entry name" value="Glutathione synthetase ATP-binding domain-like"/>
    <property type="match status" value="1"/>
</dbReference>
<keyword evidence="2" id="KW-0436">Ligase</keyword>
<dbReference type="PANTHER" id="PTHR23132:SF23">
    <property type="entry name" value="D-ALANINE--D-ALANINE LIGASE B"/>
    <property type="match status" value="1"/>
</dbReference>
<keyword evidence="5" id="KW-0067">ATP-binding</keyword>
<evidence type="ECO:0000256" key="5">
    <source>
        <dbReference type="PROSITE-ProRule" id="PRU00409"/>
    </source>
</evidence>
<dbReference type="Gene3D" id="3.40.50.20">
    <property type="match status" value="1"/>
</dbReference>
<dbReference type="SUPFAM" id="SSF52440">
    <property type="entry name" value="PreATP-grasp domain"/>
    <property type="match status" value="1"/>
</dbReference>
<name>A0A106QB65_9BURK</name>
<comment type="caution">
    <text evidence="7">The sequence shown here is derived from an EMBL/GenBank/DDBJ whole genome shotgun (WGS) entry which is preliminary data.</text>
</comment>
<accession>A0A106QB65</accession>
<protein>
    <recommendedName>
        <fullName evidence="6">ATP-grasp domain-containing protein</fullName>
    </recommendedName>
</protein>
<dbReference type="Gene3D" id="3.30.1490.20">
    <property type="entry name" value="ATP-grasp fold, A domain"/>
    <property type="match status" value="1"/>
</dbReference>
<proteinExistence type="inferred from homology"/>
<dbReference type="GO" id="GO:0008716">
    <property type="term" value="F:D-alanine-D-alanine ligase activity"/>
    <property type="evidence" value="ECO:0007669"/>
    <property type="project" value="InterPro"/>
</dbReference>
<sequence>MRDSHKSLLESNLDKLRDRLRIAVIFGGDRRKDGAVINQTHNPRSDKSYEYVADDILQALKNAGFKHVIKLPEDMNLAAELVRHDIDMCWLNSGGTQGAASVTHAPALLELLGVPYVGHNPLNAGILDSKHIFKSLLVTMGIDTAKFLVFDPSFETDALMQKRIDEAFGDYAGSFIVKPVSGRASQHVHHVSQRHELVGVIHDIKRATQGQVILEKYLVGREYTMASIGPVIYRKGRLVDHQSPFVFSGVERKLEVNEKIFTSMDVKKISNDRLMLLNPTFDTDAWNKMAVATKRIFSELNLSAGIRVDFRADEDGNIHVLEANPKPDLKRPTESQTSFICAGLPQFDMGYEDLIQSMLLNRIHSLVTYQPQMAPKLVSLLRPATV</sequence>
<dbReference type="Proteomes" id="UP000060630">
    <property type="component" value="Unassembled WGS sequence"/>
</dbReference>
<evidence type="ECO:0000256" key="3">
    <source>
        <dbReference type="ARBA" id="ARBA00023211"/>
    </source>
</evidence>
<dbReference type="PROSITE" id="PS50975">
    <property type="entry name" value="ATP_GRASP"/>
    <property type="match status" value="1"/>
</dbReference>
<dbReference type="GO" id="GO:0071555">
    <property type="term" value="P:cell wall organization"/>
    <property type="evidence" value="ECO:0007669"/>
    <property type="project" value="UniProtKB-KW"/>
</dbReference>
<feature type="domain" description="ATP-grasp" evidence="6">
    <location>
        <begin position="134"/>
        <end position="360"/>
    </location>
</feature>
<dbReference type="AlphaFoldDB" id="A0A106QB65"/>
<keyword evidence="3" id="KW-0464">Manganese</keyword>
<dbReference type="InterPro" id="IPR013815">
    <property type="entry name" value="ATP_grasp_subdomain_1"/>
</dbReference>
<comment type="similarity">
    <text evidence="1">Belongs to the D-alanine--D-alanine ligase family.</text>
</comment>
<dbReference type="InterPro" id="IPR011761">
    <property type="entry name" value="ATP-grasp"/>
</dbReference>
<keyword evidence="4" id="KW-0961">Cell wall biogenesis/degradation</keyword>
<keyword evidence="5" id="KW-0547">Nucleotide-binding</keyword>
<dbReference type="Pfam" id="PF07478">
    <property type="entry name" value="Dala_Dala_lig_C"/>
    <property type="match status" value="1"/>
</dbReference>
<dbReference type="PANTHER" id="PTHR23132">
    <property type="entry name" value="D-ALANINE--D-ALANINE LIGASE"/>
    <property type="match status" value="1"/>
</dbReference>
<dbReference type="Gene3D" id="3.30.470.20">
    <property type="entry name" value="ATP-grasp fold, B domain"/>
    <property type="match status" value="1"/>
</dbReference>
<dbReference type="RefSeq" id="WP_060191965.1">
    <property type="nucleotide sequence ID" value="NZ_LPHD01000049.1"/>
</dbReference>
<evidence type="ECO:0000256" key="4">
    <source>
        <dbReference type="ARBA" id="ARBA00023316"/>
    </source>
</evidence>
<dbReference type="GO" id="GO:0005524">
    <property type="term" value="F:ATP binding"/>
    <property type="evidence" value="ECO:0007669"/>
    <property type="project" value="UniProtKB-UniRule"/>
</dbReference>
<dbReference type="GO" id="GO:0046872">
    <property type="term" value="F:metal ion binding"/>
    <property type="evidence" value="ECO:0007669"/>
    <property type="project" value="InterPro"/>
</dbReference>
<evidence type="ECO:0000256" key="2">
    <source>
        <dbReference type="ARBA" id="ARBA00022598"/>
    </source>
</evidence>
<evidence type="ECO:0000313" key="7">
    <source>
        <dbReference type="EMBL" id="KWA83785.1"/>
    </source>
</evidence>
<evidence type="ECO:0000313" key="8">
    <source>
        <dbReference type="Proteomes" id="UP000060630"/>
    </source>
</evidence>
<gene>
    <name evidence="7" type="ORF">WL29_20690</name>
</gene>
<dbReference type="InterPro" id="IPR016185">
    <property type="entry name" value="PreATP-grasp_dom_sf"/>
</dbReference>